<dbReference type="InterPro" id="IPR013563">
    <property type="entry name" value="Oligopep_ABC_C"/>
</dbReference>
<keyword evidence="7" id="KW-0472">Membrane</keyword>
<keyword evidence="5" id="KW-0547">Nucleotide-binding</keyword>
<evidence type="ECO:0000256" key="3">
    <source>
        <dbReference type="ARBA" id="ARBA00022448"/>
    </source>
</evidence>
<dbReference type="PANTHER" id="PTHR43297">
    <property type="entry name" value="OLIGOPEPTIDE TRANSPORT ATP-BINDING PROTEIN APPD"/>
    <property type="match status" value="1"/>
</dbReference>
<dbReference type="InterPro" id="IPR003439">
    <property type="entry name" value="ABC_transporter-like_ATP-bd"/>
</dbReference>
<dbReference type="GO" id="GO:0016887">
    <property type="term" value="F:ATP hydrolysis activity"/>
    <property type="evidence" value="ECO:0007669"/>
    <property type="project" value="InterPro"/>
</dbReference>
<protein>
    <submittedName>
        <fullName evidence="9">ABC transporter ATP-binding protein</fullName>
    </submittedName>
</protein>
<gene>
    <name evidence="9" type="primary">oppD</name>
    <name evidence="9" type="ORF">Aph01nite_17210</name>
</gene>
<dbReference type="Pfam" id="PF08352">
    <property type="entry name" value="oligo_HPY"/>
    <property type="match status" value="1"/>
</dbReference>
<reference evidence="9" key="1">
    <citation type="submission" date="2021-01" db="EMBL/GenBank/DDBJ databases">
        <title>Whole genome shotgun sequence of Acrocarpospora phusangensis NBRC 108782.</title>
        <authorList>
            <person name="Komaki H."/>
            <person name="Tamura T."/>
        </authorList>
    </citation>
    <scope>NUCLEOTIDE SEQUENCE</scope>
    <source>
        <strain evidence="9">NBRC 108782</strain>
    </source>
</reference>
<evidence type="ECO:0000256" key="6">
    <source>
        <dbReference type="ARBA" id="ARBA00022840"/>
    </source>
</evidence>
<keyword evidence="4" id="KW-1003">Cell membrane</keyword>
<accession>A0A919Q750</accession>
<name>A0A919Q750_9ACTN</name>
<dbReference type="PANTHER" id="PTHR43297:SF2">
    <property type="entry name" value="DIPEPTIDE TRANSPORT ATP-BINDING PROTEIN DPPD"/>
    <property type="match status" value="1"/>
</dbReference>
<dbReference type="Proteomes" id="UP000640052">
    <property type="component" value="Unassembled WGS sequence"/>
</dbReference>
<dbReference type="SUPFAM" id="SSF52540">
    <property type="entry name" value="P-loop containing nucleoside triphosphate hydrolases"/>
    <property type="match status" value="2"/>
</dbReference>
<dbReference type="InterPro" id="IPR003593">
    <property type="entry name" value="AAA+_ATPase"/>
</dbReference>
<comment type="caution">
    <text evidence="9">The sequence shown here is derived from an EMBL/GenBank/DDBJ whole genome shotgun (WGS) entry which is preliminary data.</text>
</comment>
<evidence type="ECO:0000313" key="10">
    <source>
        <dbReference type="Proteomes" id="UP000640052"/>
    </source>
</evidence>
<dbReference type="GO" id="GO:0015833">
    <property type="term" value="P:peptide transport"/>
    <property type="evidence" value="ECO:0007669"/>
    <property type="project" value="InterPro"/>
</dbReference>
<dbReference type="InterPro" id="IPR050388">
    <property type="entry name" value="ABC_Ni/Peptide_Import"/>
</dbReference>
<dbReference type="AlphaFoldDB" id="A0A919Q750"/>
<dbReference type="CDD" id="cd03257">
    <property type="entry name" value="ABC_NikE_OppD_transporters"/>
    <property type="match status" value="2"/>
</dbReference>
<dbReference type="NCBIfam" id="NF008453">
    <property type="entry name" value="PRK11308.1"/>
    <property type="match status" value="2"/>
</dbReference>
<dbReference type="NCBIfam" id="TIGR01727">
    <property type="entry name" value="oligo_HPY"/>
    <property type="match status" value="1"/>
</dbReference>
<keyword evidence="10" id="KW-1185">Reference proteome</keyword>
<dbReference type="Gene3D" id="3.40.50.300">
    <property type="entry name" value="P-loop containing nucleotide triphosphate hydrolases"/>
    <property type="match status" value="2"/>
</dbReference>
<organism evidence="9 10">
    <name type="scientific">Acrocarpospora phusangensis</name>
    <dbReference type="NCBI Taxonomy" id="1070424"/>
    <lineage>
        <taxon>Bacteria</taxon>
        <taxon>Bacillati</taxon>
        <taxon>Actinomycetota</taxon>
        <taxon>Actinomycetes</taxon>
        <taxon>Streptosporangiales</taxon>
        <taxon>Streptosporangiaceae</taxon>
        <taxon>Acrocarpospora</taxon>
    </lineage>
</organism>
<dbReference type="InterPro" id="IPR027417">
    <property type="entry name" value="P-loop_NTPase"/>
</dbReference>
<dbReference type="PROSITE" id="PS50893">
    <property type="entry name" value="ABC_TRANSPORTER_2"/>
    <property type="match status" value="2"/>
</dbReference>
<evidence type="ECO:0000256" key="1">
    <source>
        <dbReference type="ARBA" id="ARBA00004202"/>
    </source>
</evidence>
<evidence type="ECO:0000259" key="8">
    <source>
        <dbReference type="PROSITE" id="PS50893"/>
    </source>
</evidence>
<evidence type="ECO:0000256" key="5">
    <source>
        <dbReference type="ARBA" id="ARBA00022741"/>
    </source>
</evidence>
<dbReference type="SMART" id="SM00382">
    <property type="entry name" value="AAA"/>
    <property type="match status" value="2"/>
</dbReference>
<dbReference type="RefSeq" id="WP_204040226.1">
    <property type="nucleotide sequence ID" value="NZ_BOOA01000010.1"/>
</dbReference>
<evidence type="ECO:0000256" key="7">
    <source>
        <dbReference type="ARBA" id="ARBA00023136"/>
    </source>
</evidence>
<proteinExistence type="inferred from homology"/>
<feature type="domain" description="ABC transporter" evidence="8">
    <location>
        <begin position="16"/>
        <end position="255"/>
    </location>
</feature>
<sequence>MSTDELTSDPGPIASVRDLVVTFHRDGADLYALRGVSLDVRAGEVLAVVGESGSGKSVLGSALIGLLPSNLRELGGEVIVDGADMLRGPERVRRRVRRLSLGAVFQDPMSSLNPTQRIGRQLFEVTGSDDESVRLLDAVGVPDARRRLRSYPHELSGGLRQRVMIALATAGDVKLLIADEPTTALDVSVQAQILELFRELCDRLGLAVFFVTHDLGVASELADRIVVMYGGRVAEVGTSRDVLVNPSHPYTRALQRARLTLETDRAREVVALPGEPPDPSTVIRGCPFGPRCGHHAPACDDGLPDLRPSATTGARTACVRADELSAIPTGSLQGDTLAPMPGLPGRAPVVEVRQARKSYVLGRGRQAATVHALDGVDLSVGANESLSIVGLSGCGKSTLLRAIAGLLPLDSGTIAYNGESRPQIVFQDAGASLTPWLTLGELIGERLRGSGLSKRARAEAVAETMRRVGLSPKLASAKPGQLSGGQRQRAAIARAVVVPPSLLLCDEPTSALDVSLAATALNMLAELRRELGMAMLFVTHDLAAARLVGDRIVVMENGRIVESGPTDEVVARPRHDLTRQLLAAVPGSPSHRGVA</sequence>
<feature type="domain" description="ABC transporter" evidence="8">
    <location>
        <begin position="350"/>
        <end position="582"/>
    </location>
</feature>
<keyword evidence="6 9" id="KW-0067">ATP-binding</keyword>
<evidence type="ECO:0000313" key="9">
    <source>
        <dbReference type="EMBL" id="GIH23411.1"/>
    </source>
</evidence>
<evidence type="ECO:0000256" key="2">
    <source>
        <dbReference type="ARBA" id="ARBA00005417"/>
    </source>
</evidence>
<dbReference type="InterPro" id="IPR017871">
    <property type="entry name" value="ABC_transporter-like_CS"/>
</dbReference>
<dbReference type="GO" id="GO:0005524">
    <property type="term" value="F:ATP binding"/>
    <property type="evidence" value="ECO:0007669"/>
    <property type="project" value="UniProtKB-KW"/>
</dbReference>
<dbReference type="Pfam" id="PF00005">
    <property type="entry name" value="ABC_tran"/>
    <property type="match status" value="2"/>
</dbReference>
<keyword evidence="3" id="KW-0813">Transport</keyword>
<dbReference type="GO" id="GO:0005886">
    <property type="term" value="C:plasma membrane"/>
    <property type="evidence" value="ECO:0007669"/>
    <property type="project" value="UniProtKB-SubCell"/>
</dbReference>
<comment type="subcellular location">
    <subcellularLocation>
        <location evidence="1">Cell membrane</location>
        <topology evidence="1">Peripheral membrane protein</topology>
    </subcellularLocation>
</comment>
<dbReference type="PROSITE" id="PS00211">
    <property type="entry name" value="ABC_TRANSPORTER_1"/>
    <property type="match status" value="1"/>
</dbReference>
<comment type="similarity">
    <text evidence="2">Belongs to the ABC transporter superfamily.</text>
</comment>
<dbReference type="EMBL" id="BOOA01000010">
    <property type="protein sequence ID" value="GIH23411.1"/>
    <property type="molecule type" value="Genomic_DNA"/>
</dbReference>
<evidence type="ECO:0000256" key="4">
    <source>
        <dbReference type="ARBA" id="ARBA00022475"/>
    </source>
</evidence>